<feature type="region of interest" description="Disordered" evidence="1">
    <location>
        <begin position="1"/>
        <end position="27"/>
    </location>
</feature>
<dbReference type="PANTHER" id="PTHR15048">
    <property type="entry name" value="STARCH-BINDING DOMAIN-CONTAINING PROTEIN 1"/>
    <property type="match status" value="1"/>
</dbReference>
<accession>A0A2P6VMT1</accession>
<dbReference type="OrthoDB" id="550577at2759"/>
<protein>
    <submittedName>
        <fullName evidence="3">Carbohydrate-binding module family 20</fullName>
    </submittedName>
</protein>
<feature type="compositionally biased region" description="Low complexity" evidence="1">
    <location>
        <begin position="847"/>
        <end position="863"/>
    </location>
</feature>
<feature type="compositionally biased region" description="Low complexity" evidence="1">
    <location>
        <begin position="823"/>
        <end position="837"/>
    </location>
</feature>
<dbReference type="InterPro" id="IPR013784">
    <property type="entry name" value="Carb-bd-like_fold"/>
</dbReference>
<name>A0A2P6VMT1_9CHLO</name>
<reference evidence="3 4" key="1">
    <citation type="journal article" date="2018" name="Plant J.">
        <title>Genome sequences of Chlorella sorokiniana UTEX 1602 and Micractinium conductrix SAG 241.80: implications to maltose excretion by a green alga.</title>
        <authorList>
            <person name="Arriola M.B."/>
            <person name="Velmurugan N."/>
            <person name="Zhang Y."/>
            <person name="Plunkett M.H."/>
            <person name="Hondzo H."/>
            <person name="Barney B.M."/>
        </authorList>
    </citation>
    <scope>NUCLEOTIDE SEQUENCE [LARGE SCALE GENOMIC DNA]</scope>
    <source>
        <strain evidence="3 4">SAG 241.80</strain>
    </source>
</reference>
<feature type="compositionally biased region" description="Low complexity" evidence="1">
    <location>
        <begin position="413"/>
        <end position="424"/>
    </location>
</feature>
<dbReference type="AlphaFoldDB" id="A0A2P6VMT1"/>
<dbReference type="InterPro" id="IPR013783">
    <property type="entry name" value="Ig-like_fold"/>
</dbReference>
<organism evidence="3 4">
    <name type="scientific">Micractinium conductrix</name>
    <dbReference type="NCBI Taxonomy" id="554055"/>
    <lineage>
        <taxon>Eukaryota</taxon>
        <taxon>Viridiplantae</taxon>
        <taxon>Chlorophyta</taxon>
        <taxon>core chlorophytes</taxon>
        <taxon>Trebouxiophyceae</taxon>
        <taxon>Chlorellales</taxon>
        <taxon>Chlorellaceae</taxon>
        <taxon>Chlorella clade</taxon>
        <taxon>Micractinium</taxon>
    </lineage>
</organism>
<dbReference type="Pfam" id="PF00686">
    <property type="entry name" value="CBM_20"/>
    <property type="match status" value="1"/>
</dbReference>
<feature type="region of interest" description="Disordered" evidence="1">
    <location>
        <begin position="448"/>
        <end position="495"/>
    </location>
</feature>
<dbReference type="PANTHER" id="PTHR15048:SF0">
    <property type="entry name" value="STARCH-BINDING DOMAIN-CONTAINING PROTEIN 1"/>
    <property type="match status" value="1"/>
</dbReference>
<dbReference type="STRING" id="554055.A0A2P6VMT1"/>
<gene>
    <name evidence="3" type="ORF">C2E20_1083</name>
</gene>
<sequence length="878" mass="88691">MAASPTHRMRGREEGGVASAVQDAAKHTARPDLHPVVAAVQDCPPVMDLLGLGQSAGALPPMPLPPMPLPAGGGALPAPALPAALPLGVGVGVPPLPGGKPAPLKTSSLSRLDDLQAYLRQCDDQHYLEHFVKVLTSMPRDLLAELTGKLKARSAWLSAEEQREYKRAKLLNVMGAPCGSPGGAARSPGAAAGCAAAAADADAFCSQVLAGGGGGTPLPPPRSLPGGGAAAAAAAAAADGMQLERLDMDLGAHSFRTPADAAKTRMRVLPQQPSTGAAAPPAQPSGAAAPLRSPDDAPAGVTDHQIVEISPDGQPATAGAGAAAAAQPGRPGGGMRSGRQMTLAGGKTLRIYLISKRQRRSGLSPQPPSSMRSLASVTTGLAVVPRAALDTQGLSLLKQQQQQRRLQQRRQHASGASGTRAAAGPNGASGPQQGPVLDELVVALMQRRAQQGQQPLQQQQQAAPEPTPAPAPAPPQPAADLASSRSSSMSSDNLTAGMPPEAAVLVASVAAAAGAAAPAAGPQGAALALAAYQEALAQRPLVGVRFSLRLAAGEGQRVRVVGGHEELGNWSVEAAPELRCSGGDSWEVHLQLPAGCIVEYKYVMLDASGRNVVAWQAGNNNVLAVRLHEQDVEVTDNWAGDMRGAVAGDGGAAETRETRLLAWAGDLFAQLASQRAEVRRSALELAGANEAMRDARDEALFFRGQYKLKEAERAEAAAALGEAQALNSVIQEQLHDTTEALVQAIETADSLLEQIEDVEEAGGDGSDGEPEASDGSDADGDGGASAAAAAALAAAEAVVPAPKRRGRRSAAAIAAAAAAAAAGEAEEGAAAGTAAAAPSRRGRRPKTATAAVATAGEEGAGAAKPRRRRGTTAAAEQA</sequence>
<feature type="compositionally biased region" description="Low complexity" evidence="1">
    <location>
        <begin position="272"/>
        <end position="290"/>
    </location>
</feature>
<dbReference type="Proteomes" id="UP000239649">
    <property type="component" value="Unassembled WGS sequence"/>
</dbReference>
<feature type="region of interest" description="Disordered" evidence="1">
    <location>
        <begin position="823"/>
        <end position="878"/>
    </location>
</feature>
<dbReference type="SMART" id="SM01065">
    <property type="entry name" value="CBM_2"/>
    <property type="match status" value="1"/>
</dbReference>
<dbReference type="SUPFAM" id="SSF49452">
    <property type="entry name" value="Starch-binding domain-like"/>
    <property type="match status" value="1"/>
</dbReference>
<dbReference type="GO" id="GO:2001070">
    <property type="term" value="F:starch binding"/>
    <property type="evidence" value="ECO:0007669"/>
    <property type="project" value="InterPro"/>
</dbReference>
<dbReference type="InterPro" id="IPR002044">
    <property type="entry name" value="CBM20"/>
</dbReference>
<feature type="domain" description="CBM20" evidence="2">
    <location>
        <begin position="536"/>
        <end position="640"/>
    </location>
</feature>
<dbReference type="CDD" id="cd05467">
    <property type="entry name" value="CBM20"/>
    <property type="match status" value="1"/>
</dbReference>
<dbReference type="PROSITE" id="PS51166">
    <property type="entry name" value="CBM20"/>
    <property type="match status" value="1"/>
</dbReference>
<feature type="region of interest" description="Disordered" evidence="1">
    <location>
        <begin position="398"/>
        <end position="434"/>
    </location>
</feature>
<comment type="caution">
    <text evidence="3">The sequence shown here is derived from an EMBL/GenBank/DDBJ whole genome shotgun (WGS) entry which is preliminary data.</text>
</comment>
<proteinExistence type="predicted"/>
<feature type="compositionally biased region" description="Acidic residues" evidence="1">
    <location>
        <begin position="759"/>
        <end position="780"/>
    </location>
</feature>
<feature type="compositionally biased region" description="Pro residues" evidence="1">
    <location>
        <begin position="465"/>
        <end position="477"/>
    </location>
</feature>
<feature type="compositionally biased region" description="Low complexity" evidence="1">
    <location>
        <begin position="313"/>
        <end position="329"/>
    </location>
</feature>
<feature type="compositionally biased region" description="Low complexity" evidence="1">
    <location>
        <begin position="449"/>
        <end position="464"/>
    </location>
</feature>
<evidence type="ECO:0000256" key="1">
    <source>
        <dbReference type="SAM" id="MobiDB-lite"/>
    </source>
</evidence>
<feature type="region of interest" description="Disordered" evidence="1">
    <location>
        <begin position="759"/>
        <end position="784"/>
    </location>
</feature>
<evidence type="ECO:0000259" key="2">
    <source>
        <dbReference type="PROSITE" id="PS51166"/>
    </source>
</evidence>
<evidence type="ECO:0000313" key="4">
    <source>
        <dbReference type="Proteomes" id="UP000239649"/>
    </source>
</evidence>
<dbReference type="EMBL" id="LHPF02000002">
    <property type="protein sequence ID" value="PSC75355.1"/>
    <property type="molecule type" value="Genomic_DNA"/>
</dbReference>
<evidence type="ECO:0000313" key="3">
    <source>
        <dbReference type="EMBL" id="PSC75355.1"/>
    </source>
</evidence>
<keyword evidence="4" id="KW-1185">Reference proteome</keyword>
<dbReference type="Gene3D" id="2.60.40.10">
    <property type="entry name" value="Immunoglobulins"/>
    <property type="match status" value="1"/>
</dbReference>
<feature type="region of interest" description="Disordered" evidence="1">
    <location>
        <begin position="272"/>
        <end position="340"/>
    </location>
</feature>
<dbReference type="GO" id="GO:0016020">
    <property type="term" value="C:membrane"/>
    <property type="evidence" value="ECO:0007669"/>
    <property type="project" value="TreeGrafter"/>
</dbReference>